<dbReference type="InterPro" id="IPR036396">
    <property type="entry name" value="Cyt_P450_sf"/>
</dbReference>
<dbReference type="Gene3D" id="1.10.630.10">
    <property type="entry name" value="Cytochrome P450"/>
    <property type="match status" value="1"/>
</dbReference>
<sequence length="192" mass="21743">MVTLTWTLSLLLNNRQVLKKVYEELDQYVGKGRLLDESDINNLVYLQATVKEAMRLCPAGPLSGQREFTEDCTVGGYHVPKGTWLLVNLWKIQTDPRVWADPMEFKPERFLTTHKDVDVRGQQFELMPFGSGRRACPGISFGLQMTLLTLASFLHSFDVTTQENAPVDMTGSIGLTNIELVKLGSRHRPFNQ</sequence>
<keyword evidence="3 7" id="KW-0560">Oxidoreductase</keyword>
<evidence type="ECO:0000256" key="3">
    <source>
        <dbReference type="ARBA" id="ARBA00023002"/>
    </source>
</evidence>
<dbReference type="PROSITE" id="PS00086">
    <property type="entry name" value="CYTOCHROME_P450"/>
    <property type="match status" value="1"/>
</dbReference>
<comment type="similarity">
    <text evidence="7">Belongs to the cytochrome P450 family.</text>
</comment>
<evidence type="ECO:0008006" key="10">
    <source>
        <dbReference type="Google" id="ProtNLM"/>
    </source>
</evidence>
<dbReference type="GO" id="GO:0020037">
    <property type="term" value="F:heme binding"/>
    <property type="evidence" value="ECO:0007669"/>
    <property type="project" value="InterPro"/>
</dbReference>
<protein>
    <recommendedName>
        <fullName evidence="10">Cytochrome P450</fullName>
    </recommendedName>
</protein>
<dbReference type="SUPFAM" id="SSF48264">
    <property type="entry name" value="Cytochrome P450"/>
    <property type="match status" value="1"/>
</dbReference>
<name>M5Y5D8_PRUPE</name>
<dbReference type="eggNOG" id="KOG0156">
    <property type="taxonomic scope" value="Eukaryota"/>
</dbReference>
<proteinExistence type="inferred from homology"/>
<dbReference type="Pfam" id="PF00067">
    <property type="entry name" value="p450"/>
    <property type="match status" value="1"/>
</dbReference>
<evidence type="ECO:0000256" key="2">
    <source>
        <dbReference type="ARBA" id="ARBA00022723"/>
    </source>
</evidence>
<evidence type="ECO:0000256" key="7">
    <source>
        <dbReference type="RuleBase" id="RU000461"/>
    </source>
</evidence>
<dbReference type="OMA" id="HIGRERH"/>
<keyword evidence="4 6" id="KW-0408">Iron</keyword>
<keyword evidence="5 7" id="KW-0503">Monooxygenase</keyword>
<evidence type="ECO:0000313" key="9">
    <source>
        <dbReference type="Proteomes" id="UP000006882"/>
    </source>
</evidence>
<dbReference type="GO" id="GO:0016705">
    <property type="term" value="F:oxidoreductase activity, acting on paired donors, with incorporation or reduction of molecular oxygen"/>
    <property type="evidence" value="ECO:0007669"/>
    <property type="project" value="InterPro"/>
</dbReference>
<organism evidence="8 9">
    <name type="scientific">Prunus persica</name>
    <name type="common">Peach</name>
    <name type="synonym">Amygdalus persica</name>
    <dbReference type="NCBI Taxonomy" id="3760"/>
    <lineage>
        <taxon>Eukaryota</taxon>
        <taxon>Viridiplantae</taxon>
        <taxon>Streptophyta</taxon>
        <taxon>Embryophyta</taxon>
        <taxon>Tracheophyta</taxon>
        <taxon>Spermatophyta</taxon>
        <taxon>Magnoliopsida</taxon>
        <taxon>eudicotyledons</taxon>
        <taxon>Gunneridae</taxon>
        <taxon>Pentapetalae</taxon>
        <taxon>rosids</taxon>
        <taxon>fabids</taxon>
        <taxon>Rosales</taxon>
        <taxon>Rosaceae</taxon>
        <taxon>Amygdaloideae</taxon>
        <taxon>Amygdaleae</taxon>
        <taxon>Prunus</taxon>
    </lineage>
</organism>
<dbReference type="AlphaFoldDB" id="M5Y5D8"/>
<dbReference type="InterPro" id="IPR001128">
    <property type="entry name" value="Cyt_P450"/>
</dbReference>
<keyword evidence="2 6" id="KW-0479">Metal-binding</keyword>
<gene>
    <name evidence="8" type="ORF">PRUPE_1G387400</name>
</gene>
<dbReference type="GO" id="GO:0004497">
    <property type="term" value="F:monooxygenase activity"/>
    <property type="evidence" value="ECO:0000318"/>
    <property type="project" value="GO_Central"/>
</dbReference>
<feature type="binding site" description="axial binding residue" evidence="6">
    <location>
        <position position="136"/>
    </location>
    <ligand>
        <name>heme</name>
        <dbReference type="ChEBI" id="CHEBI:30413"/>
    </ligand>
    <ligandPart>
        <name>Fe</name>
        <dbReference type="ChEBI" id="CHEBI:18248"/>
    </ligandPart>
</feature>
<evidence type="ECO:0000256" key="4">
    <source>
        <dbReference type="ARBA" id="ARBA00023004"/>
    </source>
</evidence>
<evidence type="ECO:0000256" key="1">
    <source>
        <dbReference type="ARBA" id="ARBA00022617"/>
    </source>
</evidence>
<dbReference type="InterPro" id="IPR017972">
    <property type="entry name" value="Cyt_P450_CS"/>
</dbReference>
<dbReference type="PRINTS" id="PR00463">
    <property type="entry name" value="EP450I"/>
</dbReference>
<dbReference type="InterPro" id="IPR050651">
    <property type="entry name" value="Plant_Cytochrome_P450_Monoox"/>
</dbReference>
<keyword evidence="9" id="KW-1185">Reference proteome</keyword>
<dbReference type="STRING" id="3760.M5Y5D8"/>
<dbReference type="GO" id="GO:0005506">
    <property type="term" value="F:iron ion binding"/>
    <property type="evidence" value="ECO:0007669"/>
    <property type="project" value="InterPro"/>
</dbReference>
<dbReference type="Gramene" id="ONI32812">
    <property type="protein sequence ID" value="ONI32812"/>
    <property type="gene ID" value="PRUPE_1G387400"/>
</dbReference>
<evidence type="ECO:0000256" key="5">
    <source>
        <dbReference type="ARBA" id="ARBA00023033"/>
    </source>
</evidence>
<evidence type="ECO:0000256" key="6">
    <source>
        <dbReference type="PIRSR" id="PIRSR602401-1"/>
    </source>
</evidence>
<dbReference type="EMBL" id="CM007651">
    <property type="protein sequence ID" value="ONI32812.1"/>
    <property type="molecule type" value="Genomic_DNA"/>
</dbReference>
<dbReference type="HOGENOM" id="CLU_001570_29_0_1"/>
<dbReference type="PANTHER" id="PTHR47947:SF38">
    <property type="entry name" value="CYTOCHROME P450 CYP82D47-LIKE"/>
    <property type="match status" value="1"/>
</dbReference>
<evidence type="ECO:0000313" key="8">
    <source>
        <dbReference type="EMBL" id="ONI32812.1"/>
    </source>
</evidence>
<comment type="cofactor">
    <cofactor evidence="6">
        <name>heme</name>
        <dbReference type="ChEBI" id="CHEBI:30413"/>
    </cofactor>
</comment>
<keyword evidence="1 6" id="KW-0349">Heme</keyword>
<dbReference type="PRINTS" id="PR00385">
    <property type="entry name" value="P450"/>
</dbReference>
<reference evidence="8 9" key="1">
    <citation type="journal article" date="2013" name="Nat. Genet.">
        <title>The high-quality draft genome of peach (Prunus persica) identifies unique patterns of genetic diversity, domestication and genome evolution.</title>
        <authorList>
            <consortium name="International Peach Genome Initiative"/>
            <person name="Verde I."/>
            <person name="Abbott A.G."/>
            <person name="Scalabrin S."/>
            <person name="Jung S."/>
            <person name="Shu S."/>
            <person name="Marroni F."/>
            <person name="Zhebentyayeva T."/>
            <person name="Dettori M.T."/>
            <person name="Grimwood J."/>
            <person name="Cattonaro F."/>
            <person name="Zuccolo A."/>
            <person name="Rossini L."/>
            <person name="Jenkins J."/>
            <person name="Vendramin E."/>
            <person name="Meisel L.A."/>
            <person name="Decroocq V."/>
            <person name="Sosinski B."/>
            <person name="Prochnik S."/>
            <person name="Mitros T."/>
            <person name="Policriti A."/>
            <person name="Cipriani G."/>
            <person name="Dondini L."/>
            <person name="Ficklin S."/>
            <person name="Goodstein D.M."/>
            <person name="Xuan P."/>
            <person name="Del Fabbro C."/>
            <person name="Aramini V."/>
            <person name="Copetti D."/>
            <person name="Gonzalez S."/>
            <person name="Horner D.S."/>
            <person name="Falchi R."/>
            <person name="Lucas S."/>
            <person name="Mica E."/>
            <person name="Maldonado J."/>
            <person name="Lazzari B."/>
            <person name="Bielenberg D."/>
            <person name="Pirona R."/>
            <person name="Miculan M."/>
            <person name="Barakat A."/>
            <person name="Testolin R."/>
            <person name="Stella A."/>
            <person name="Tartarini S."/>
            <person name="Tonutti P."/>
            <person name="Arus P."/>
            <person name="Orellana A."/>
            <person name="Wells C."/>
            <person name="Main D."/>
            <person name="Vizzotto G."/>
            <person name="Silva H."/>
            <person name="Salamini F."/>
            <person name="Schmutz J."/>
            <person name="Morgante M."/>
            <person name="Rokhsar D.S."/>
        </authorList>
    </citation>
    <scope>NUCLEOTIDE SEQUENCE [LARGE SCALE GENOMIC DNA]</scope>
    <source>
        <strain evidence="9">cv. Nemared</strain>
    </source>
</reference>
<dbReference type="InterPro" id="IPR002401">
    <property type="entry name" value="Cyt_P450_E_grp-I"/>
</dbReference>
<accession>M5Y5D8</accession>
<dbReference type="Proteomes" id="UP000006882">
    <property type="component" value="Chromosome G1"/>
</dbReference>
<dbReference type="PANTHER" id="PTHR47947">
    <property type="entry name" value="CYTOCHROME P450 82C3-RELATED"/>
    <property type="match status" value="1"/>
</dbReference>